<dbReference type="RefSeq" id="WP_061833789.1">
    <property type="nucleotide sequence ID" value="NZ_LUKE01000001.1"/>
</dbReference>
<organism evidence="2 3">
    <name type="scientific">Bdellovibrio bacteriovorus</name>
    <dbReference type="NCBI Taxonomy" id="959"/>
    <lineage>
        <taxon>Bacteria</taxon>
        <taxon>Pseudomonadati</taxon>
        <taxon>Bdellovibrionota</taxon>
        <taxon>Bdellovibrionia</taxon>
        <taxon>Bdellovibrionales</taxon>
        <taxon>Pseudobdellovibrionaceae</taxon>
        <taxon>Bdellovibrio</taxon>
    </lineage>
</organism>
<evidence type="ECO:0000313" key="3">
    <source>
        <dbReference type="Proteomes" id="UP000075320"/>
    </source>
</evidence>
<dbReference type="EMBL" id="LUKE01000001">
    <property type="protein sequence ID" value="KYG66223.1"/>
    <property type="molecule type" value="Genomic_DNA"/>
</dbReference>
<dbReference type="GO" id="GO:0061503">
    <property type="term" value="F:tRNA threonylcarbamoyladenosine dehydratase"/>
    <property type="evidence" value="ECO:0007669"/>
    <property type="project" value="TreeGrafter"/>
</dbReference>
<dbReference type="Proteomes" id="UP000075320">
    <property type="component" value="Unassembled WGS sequence"/>
</dbReference>
<dbReference type="InterPro" id="IPR045886">
    <property type="entry name" value="ThiF/MoeB/HesA"/>
</dbReference>
<dbReference type="SUPFAM" id="SSF69572">
    <property type="entry name" value="Activating enzymes of the ubiquitin-like proteins"/>
    <property type="match status" value="1"/>
</dbReference>
<protein>
    <recommendedName>
        <fullName evidence="1">THIF-type NAD/FAD binding fold domain-containing protein</fullName>
    </recommendedName>
</protein>
<proteinExistence type="predicted"/>
<dbReference type="GO" id="GO:0008641">
    <property type="term" value="F:ubiquitin-like modifier activating enzyme activity"/>
    <property type="evidence" value="ECO:0007669"/>
    <property type="project" value="InterPro"/>
</dbReference>
<dbReference type="Pfam" id="PF00899">
    <property type="entry name" value="ThiF"/>
    <property type="match status" value="1"/>
</dbReference>
<sequence>MSQAVQPLKPTDPVSFYAELTCRNFHFVSSDLQKKLSQVRVLIAGCGSTGGACIEALARAGVQHFALADNGSYELNNLNRQHARLENLGENKAAFHAKEIKSINPYTEVGVSEDGINAQNVDRLVEWADFIFDAVDVTTPSGIKAKVLLHQKCHKFKKPVLSGLDLGYLQWGCSYDYRRGEIAPLKGKADAALTAKHPIAALCAIYPLHIIPNDCVSLLVDLFEQKIDFAPQMGCTSDALSAIIVPALMKLVGTGELISGWHLDLAPYRYTRKERFSNWLRSFALRRKMRSHLRRLR</sequence>
<dbReference type="GO" id="GO:0061504">
    <property type="term" value="P:cyclic threonylcarbamoyladenosine biosynthetic process"/>
    <property type="evidence" value="ECO:0007669"/>
    <property type="project" value="TreeGrafter"/>
</dbReference>
<dbReference type="InterPro" id="IPR000594">
    <property type="entry name" value="ThiF_NAD_FAD-bd"/>
</dbReference>
<dbReference type="InterPro" id="IPR035985">
    <property type="entry name" value="Ubiquitin-activating_enz"/>
</dbReference>
<dbReference type="PANTHER" id="PTHR43267">
    <property type="entry name" value="TRNA THREONYLCARBAMOYLADENOSINE DEHYDRATASE"/>
    <property type="match status" value="1"/>
</dbReference>
<dbReference type="AlphaFoldDB" id="A0A150WNY7"/>
<dbReference type="PANTHER" id="PTHR43267:SF1">
    <property type="entry name" value="TRNA THREONYLCARBAMOYLADENOSINE DEHYDRATASE"/>
    <property type="match status" value="1"/>
</dbReference>
<comment type="caution">
    <text evidence="2">The sequence shown here is derived from an EMBL/GenBank/DDBJ whole genome shotgun (WGS) entry which is preliminary data.</text>
</comment>
<dbReference type="Gene3D" id="3.40.50.720">
    <property type="entry name" value="NAD(P)-binding Rossmann-like Domain"/>
    <property type="match status" value="1"/>
</dbReference>
<gene>
    <name evidence="2" type="ORF">AZI86_03945</name>
</gene>
<dbReference type="OrthoDB" id="272552at2"/>
<evidence type="ECO:0000313" key="2">
    <source>
        <dbReference type="EMBL" id="KYG66223.1"/>
    </source>
</evidence>
<dbReference type="CDD" id="cd01483">
    <property type="entry name" value="E1_enzyme_family"/>
    <property type="match status" value="1"/>
</dbReference>
<evidence type="ECO:0000259" key="1">
    <source>
        <dbReference type="Pfam" id="PF00899"/>
    </source>
</evidence>
<reference evidence="2 3" key="1">
    <citation type="submission" date="2016-03" db="EMBL/GenBank/DDBJ databases">
        <authorList>
            <person name="Ploux O."/>
        </authorList>
    </citation>
    <scope>NUCLEOTIDE SEQUENCE [LARGE SCALE GENOMIC DNA]</scope>
    <source>
        <strain evidence="2 3">R0</strain>
    </source>
</reference>
<feature type="domain" description="THIF-type NAD/FAD binding fold" evidence="1">
    <location>
        <begin position="25"/>
        <end position="164"/>
    </location>
</feature>
<keyword evidence="3" id="KW-1185">Reference proteome</keyword>
<name>A0A150WNY7_BDEBC</name>
<accession>A0A150WNY7</accession>